<keyword evidence="5" id="KW-0547">Nucleotide-binding</keyword>
<dbReference type="InterPro" id="IPR027417">
    <property type="entry name" value="P-loop_NTPase"/>
</dbReference>
<protein>
    <recommendedName>
        <fullName evidence="15">UvrABC system protein A</fullName>
    </recommendedName>
    <alternativeName>
        <fullName evidence="16">Excinuclease ABC subunit A</fullName>
    </alternativeName>
</protein>
<proteinExistence type="inferred from homology"/>
<feature type="domain" description="ABC transporter" evidence="17">
    <location>
        <begin position="321"/>
        <end position="596"/>
    </location>
</feature>
<evidence type="ECO:0000313" key="19">
    <source>
        <dbReference type="Proteomes" id="UP000198384"/>
    </source>
</evidence>
<dbReference type="GO" id="GO:0005524">
    <property type="term" value="F:ATP binding"/>
    <property type="evidence" value="ECO:0007669"/>
    <property type="project" value="UniProtKB-KW"/>
</dbReference>
<evidence type="ECO:0000256" key="4">
    <source>
        <dbReference type="ARBA" id="ARBA00022737"/>
    </source>
</evidence>
<organism evidence="18 19">
    <name type="scientific">Lutibacter agarilyticus</name>
    <dbReference type="NCBI Taxonomy" id="1109740"/>
    <lineage>
        <taxon>Bacteria</taxon>
        <taxon>Pseudomonadati</taxon>
        <taxon>Bacteroidota</taxon>
        <taxon>Flavobacteriia</taxon>
        <taxon>Flavobacteriales</taxon>
        <taxon>Flavobacteriaceae</taxon>
        <taxon>Lutibacter</taxon>
    </lineage>
</organism>
<dbReference type="GO" id="GO:0003677">
    <property type="term" value="F:DNA binding"/>
    <property type="evidence" value="ECO:0007669"/>
    <property type="project" value="UniProtKB-KW"/>
</dbReference>
<keyword evidence="9" id="KW-0862">Zinc</keyword>
<dbReference type="NCBIfam" id="NF001503">
    <property type="entry name" value="PRK00349.1"/>
    <property type="match status" value="1"/>
</dbReference>
<dbReference type="Gene3D" id="3.40.50.300">
    <property type="entry name" value="P-loop containing nucleotide triphosphate hydrolases"/>
    <property type="match status" value="2"/>
</dbReference>
<evidence type="ECO:0000256" key="2">
    <source>
        <dbReference type="ARBA" id="ARBA00022490"/>
    </source>
</evidence>
<evidence type="ECO:0000256" key="14">
    <source>
        <dbReference type="ARBA" id="ARBA00038000"/>
    </source>
</evidence>
<dbReference type="InterPro" id="IPR041552">
    <property type="entry name" value="UvrA_DNA-bd"/>
</dbReference>
<evidence type="ECO:0000256" key="10">
    <source>
        <dbReference type="ARBA" id="ARBA00022840"/>
    </source>
</evidence>
<dbReference type="PROSITE" id="PS00211">
    <property type="entry name" value="ABC_TRANSPORTER_1"/>
    <property type="match status" value="2"/>
</dbReference>
<gene>
    <name evidence="18" type="ORF">SAMN06265371_107178</name>
</gene>
<keyword evidence="3" id="KW-0479">Metal-binding</keyword>
<dbReference type="InterPro" id="IPR041102">
    <property type="entry name" value="UvrA_inter"/>
</dbReference>
<feature type="domain" description="ABC transporter" evidence="17">
    <location>
        <begin position="597"/>
        <end position="937"/>
    </location>
</feature>
<evidence type="ECO:0000256" key="6">
    <source>
        <dbReference type="ARBA" id="ARBA00022763"/>
    </source>
</evidence>
<dbReference type="GO" id="GO:0008270">
    <property type="term" value="F:zinc ion binding"/>
    <property type="evidence" value="ECO:0007669"/>
    <property type="project" value="UniProtKB-KW"/>
</dbReference>
<dbReference type="GO" id="GO:0004518">
    <property type="term" value="F:nuclease activity"/>
    <property type="evidence" value="ECO:0007669"/>
    <property type="project" value="UniProtKB-KW"/>
</dbReference>
<dbReference type="SUPFAM" id="SSF52540">
    <property type="entry name" value="P-loop containing nucleoside triphosphate hydrolases"/>
    <property type="match status" value="2"/>
</dbReference>
<evidence type="ECO:0000256" key="12">
    <source>
        <dbReference type="ARBA" id="ARBA00023125"/>
    </source>
</evidence>
<dbReference type="FunFam" id="1.20.1580.10:FF:000002">
    <property type="entry name" value="UvrABC system protein A"/>
    <property type="match status" value="1"/>
</dbReference>
<dbReference type="GO" id="GO:0009380">
    <property type="term" value="C:excinuclease repair complex"/>
    <property type="evidence" value="ECO:0007669"/>
    <property type="project" value="InterPro"/>
</dbReference>
<evidence type="ECO:0000256" key="9">
    <source>
        <dbReference type="ARBA" id="ARBA00022833"/>
    </source>
</evidence>
<evidence type="ECO:0000256" key="11">
    <source>
        <dbReference type="ARBA" id="ARBA00022881"/>
    </source>
</evidence>
<sequence>MTKHEEYIEVLGARVHNLKNIDVRIPREKLVVITGLSGSGKSSLAFDTIYAEGQRRYIETFSAYARQFLGGLERPDVDKIDGLSPVISIEQKTTNKSPRSTVGTITEIYDFLRLLYARAADAYSYNTNKKMVSYSDEQIKELILKTYEGKKIVILAPVIKSRKGHYRELFDQIAKQGFVKVRVDGEIVDIEKGMRLDRYKTHDIEIVIDRIAISENSDKRLEETINTALYTGENILMVLEHNTNSPRYFSRDLMCPETGISYPNPEPNTFSFNSPKGACDSCNGLGITNSVNIDKIIPNKNISIKNGGIAPLGEQKSSWIFKQLQLIADRYKFQLTDSISEIPKEALEIILNGGQEKFKITSKTVGVTRSYEIDFEGIINFINNQYKSTDSTSIKRWAKDFMDEIECGSCNGARLKKEALYFKFNEKNISELAQMDITEIANWFSKIEEKLSNKQLKIASEILKEIRTRIQFLLDVGLDYLTLDRSSKSLSGGEAQRIRLATQIGSQLVGVLYILDEPSIGLHQRDNEKLIKSLINLRDVGNSVIVVEHDKDMIEQADYVIDIGPGAGVHGGEIVSEGTFKELKKHHTLTADYLNGTKKIEVPKKRREGNGKKITLKGATGNNLKNISVDFPLGQLICVTGVSGSGKSTLINETLYPILNKHIYRGIKKPMPYKSIKGLEHIDKVIAIDQSPIGRTPRSNPATYTGVFGEIRSLYAKTNEASIRGYKPGRFSFNVKGGRCETCQGGGVRVIEMNFLPDVQVECETCQGKRFNRETLEIRYKGKSISDVLNMTIEESVTFFEHIPKIYRKLKTINDVGLGYISLGQQSTTLSGGEAQRIKLAAELSKRDTGNTFYILDEPTTGLHFEDIRVLMEVLNKLTNKGNTILVIEHNMDVIKLADYIIDIGMEGGKNGGQLICYGTPEEVSKHKTSYTSKFLKKELH</sequence>
<keyword evidence="2" id="KW-0963">Cytoplasm</keyword>
<evidence type="ECO:0000256" key="13">
    <source>
        <dbReference type="ARBA" id="ARBA00023204"/>
    </source>
</evidence>
<name>A0A238XZ42_9FLAO</name>
<dbReference type="Gene3D" id="1.10.8.280">
    <property type="entry name" value="ABC transporter ATPase domain-like"/>
    <property type="match status" value="1"/>
</dbReference>
<dbReference type="InterPro" id="IPR017871">
    <property type="entry name" value="ABC_transporter-like_CS"/>
</dbReference>
<evidence type="ECO:0000313" key="18">
    <source>
        <dbReference type="EMBL" id="SNR64316.1"/>
    </source>
</evidence>
<dbReference type="InterPro" id="IPR003439">
    <property type="entry name" value="ABC_transporter-like_ATP-bd"/>
</dbReference>
<reference evidence="18 19" key="1">
    <citation type="submission" date="2017-06" db="EMBL/GenBank/DDBJ databases">
        <authorList>
            <person name="Kim H.J."/>
            <person name="Triplett B.A."/>
        </authorList>
    </citation>
    <scope>NUCLEOTIDE SEQUENCE [LARGE SCALE GENOMIC DNA]</scope>
    <source>
        <strain evidence="18 19">DSM 29150</strain>
    </source>
</reference>
<dbReference type="RefSeq" id="WP_089382166.1">
    <property type="nucleotide sequence ID" value="NZ_FZNT01000007.1"/>
</dbReference>
<keyword evidence="12" id="KW-0238">DNA-binding</keyword>
<evidence type="ECO:0000259" key="17">
    <source>
        <dbReference type="PROSITE" id="PS50893"/>
    </source>
</evidence>
<evidence type="ECO:0000256" key="5">
    <source>
        <dbReference type="ARBA" id="ARBA00022741"/>
    </source>
</evidence>
<keyword evidence="11" id="KW-0267">Excision nuclease</keyword>
<dbReference type="Gene3D" id="1.20.1580.10">
    <property type="entry name" value="ABC transporter ATPase like domain"/>
    <property type="match status" value="2"/>
</dbReference>
<dbReference type="OrthoDB" id="9809851at2"/>
<dbReference type="GO" id="GO:0016887">
    <property type="term" value="F:ATP hydrolysis activity"/>
    <property type="evidence" value="ECO:0007669"/>
    <property type="project" value="InterPro"/>
</dbReference>
<keyword evidence="7" id="KW-0228">DNA excision</keyword>
<dbReference type="Proteomes" id="UP000198384">
    <property type="component" value="Unassembled WGS sequence"/>
</dbReference>
<keyword evidence="19" id="KW-1185">Reference proteome</keyword>
<dbReference type="InterPro" id="IPR004602">
    <property type="entry name" value="UvrA"/>
</dbReference>
<dbReference type="GO" id="GO:0005737">
    <property type="term" value="C:cytoplasm"/>
    <property type="evidence" value="ECO:0007669"/>
    <property type="project" value="UniProtKB-SubCell"/>
</dbReference>
<evidence type="ECO:0000256" key="16">
    <source>
        <dbReference type="ARBA" id="ARBA00042156"/>
    </source>
</evidence>
<keyword evidence="8" id="KW-0863">Zinc-finger</keyword>
<evidence type="ECO:0000256" key="15">
    <source>
        <dbReference type="ARBA" id="ARBA00039316"/>
    </source>
</evidence>
<keyword evidence="6" id="KW-0227">DNA damage</keyword>
<dbReference type="GO" id="GO:0006289">
    <property type="term" value="P:nucleotide-excision repair"/>
    <property type="evidence" value="ECO:0007669"/>
    <property type="project" value="InterPro"/>
</dbReference>
<dbReference type="CDD" id="cd03271">
    <property type="entry name" value="ABC_UvrA_II"/>
    <property type="match status" value="1"/>
</dbReference>
<evidence type="ECO:0000256" key="8">
    <source>
        <dbReference type="ARBA" id="ARBA00022771"/>
    </source>
</evidence>
<dbReference type="InterPro" id="IPR013815">
    <property type="entry name" value="ATP_grasp_subdomain_1"/>
</dbReference>
<evidence type="ECO:0000256" key="7">
    <source>
        <dbReference type="ARBA" id="ARBA00022769"/>
    </source>
</evidence>
<accession>A0A238XZ42</accession>
<evidence type="ECO:0000256" key="1">
    <source>
        <dbReference type="ARBA" id="ARBA00004496"/>
    </source>
</evidence>
<dbReference type="Gene3D" id="3.30.1490.20">
    <property type="entry name" value="ATP-grasp fold, A domain"/>
    <property type="match status" value="1"/>
</dbReference>
<evidence type="ECO:0000256" key="3">
    <source>
        <dbReference type="ARBA" id="ARBA00022723"/>
    </source>
</evidence>
<keyword evidence="13" id="KW-0234">DNA repair</keyword>
<keyword evidence="4" id="KW-0677">Repeat</keyword>
<dbReference type="Pfam" id="PF17755">
    <property type="entry name" value="UvrA_DNA-bind"/>
    <property type="match status" value="1"/>
</dbReference>
<comment type="similarity">
    <text evidence="14">Belongs to the ABC transporter superfamily. UvrA family.</text>
</comment>
<dbReference type="EMBL" id="FZNT01000007">
    <property type="protein sequence ID" value="SNR64316.1"/>
    <property type="molecule type" value="Genomic_DNA"/>
</dbReference>
<dbReference type="NCBIfam" id="TIGR00630">
    <property type="entry name" value="uvra"/>
    <property type="match status" value="1"/>
</dbReference>
<dbReference type="PANTHER" id="PTHR43152">
    <property type="entry name" value="UVRABC SYSTEM PROTEIN A"/>
    <property type="match status" value="1"/>
</dbReference>
<comment type="subcellular location">
    <subcellularLocation>
        <location evidence="1">Cytoplasm</location>
    </subcellularLocation>
</comment>
<dbReference type="PROSITE" id="PS50893">
    <property type="entry name" value="ABC_TRANSPORTER_2"/>
    <property type="match status" value="2"/>
</dbReference>
<dbReference type="AlphaFoldDB" id="A0A238XZ42"/>
<dbReference type="Pfam" id="PF17760">
    <property type="entry name" value="UvrA_inter"/>
    <property type="match status" value="1"/>
</dbReference>
<dbReference type="PANTHER" id="PTHR43152:SF3">
    <property type="entry name" value="UVRABC SYSTEM PROTEIN A"/>
    <property type="match status" value="1"/>
</dbReference>
<keyword evidence="10" id="KW-0067">ATP-binding</keyword>